<accession>C6E3K7</accession>
<evidence type="ECO:0000313" key="1">
    <source>
        <dbReference type="EMBL" id="ACT17272.1"/>
    </source>
</evidence>
<protein>
    <submittedName>
        <fullName evidence="1">Type VI secretion protein, VC_A0110 family</fullName>
    </submittedName>
</protein>
<dbReference type="NCBIfam" id="TIGR03359">
    <property type="entry name" value="VI_chp_6"/>
    <property type="match status" value="1"/>
</dbReference>
<gene>
    <name evidence="1" type="ordered locus">GM21_1211</name>
</gene>
<dbReference type="EMBL" id="CP001661">
    <property type="protein sequence ID" value="ACT17272.1"/>
    <property type="molecule type" value="Genomic_DNA"/>
</dbReference>
<dbReference type="Pfam" id="PF05947">
    <property type="entry name" value="T6SS_TssF"/>
    <property type="match status" value="1"/>
</dbReference>
<dbReference type="PANTHER" id="PTHR35370">
    <property type="entry name" value="CYTOPLASMIC PROTEIN-RELATED-RELATED"/>
    <property type="match status" value="1"/>
</dbReference>
<organism evidence="1">
    <name type="scientific">Geobacter sp. (strain M21)</name>
    <dbReference type="NCBI Taxonomy" id="443144"/>
    <lineage>
        <taxon>Bacteria</taxon>
        <taxon>Pseudomonadati</taxon>
        <taxon>Thermodesulfobacteriota</taxon>
        <taxon>Desulfuromonadia</taxon>
        <taxon>Geobacterales</taxon>
        <taxon>Geobacteraceae</taxon>
        <taxon>Geobacter</taxon>
    </lineage>
</organism>
<reference evidence="1" key="1">
    <citation type="submission" date="2009-07" db="EMBL/GenBank/DDBJ databases">
        <title>Complete sequence of Geobacter sp. M21.</title>
        <authorList>
            <consortium name="US DOE Joint Genome Institute"/>
            <person name="Lucas S."/>
            <person name="Copeland A."/>
            <person name="Lapidus A."/>
            <person name="Glavina del Rio T."/>
            <person name="Dalin E."/>
            <person name="Tice H."/>
            <person name="Bruce D."/>
            <person name="Goodwin L."/>
            <person name="Pitluck S."/>
            <person name="Saunders E."/>
            <person name="Brettin T."/>
            <person name="Detter J.C."/>
            <person name="Han C."/>
            <person name="Larimer F."/>
            <person name="Land M."/>
            <person name="Hauser L."/>
            <person name="Kyrpides N."/>
            <person name="Ovchinnikova G."/>
            <person name="Lovley D."/>
        </authorList>
    </citation>
    <scope>NUCLEOTIDE SEQUENCE [LARGE SCALE GENOMIC DNA]</scope>
    <source>
        <strain evidence="1">M21</strain>
    </source>
</reference>
<dbReference type="eggNOG" id="COG3519">
    <property type="taxonomic scope" value="Bacteria"/>
</dbReference>
<proteinExistence type="predicted"/>
<sequence>MGDDFLDYYEKELSFIREMGSEFARKYPGIAGRLLLEPDRCEDPHVERLIEAFALICARMHKKLDDDFPEITQSLLNVLYPHCTNPIPSLSVVRFSPLMKNVPDTGYLVPKGTTLFSRALDGVRCRFATAYPVTLWPMEVAHAALADQVITIRLKLHNKVTFARFSSDSIRFYLNGQRQHTFQLYEQLLNNVSRIECVAVGKKIPPVALTKNSIRPVGFDEQEMLLPFPRQSFKGYRLLLEYFAFPEKYLFLELSGLSSAPLGDFGDTLDLAIHLDHPTGPSFPVSADTFCLHATPAVNLFSKIAEPIRIENRRAEYRVVPELRSPEAMEIFSIDQVSGMSDAPAPVTRVYRPLYEITRPDGGSIGDVEGVWWLMQRKASGTAGDRGTEVFLSFCDLASDPADPPDETVTLRLTCSNRDLPGALPWGDPAGDFDIEAAAPVEATNAVVRPTAVRRPALSGASQWRLISHLSLNHLSLLEADGAALKDMLRLYDFEDSPATRQQTNGIVSVSFRHVTRRIGALICRGVEVTIEFDERQFVGSGVYLFASVLERFLGEYVSLNSFVQLVAKSSQRKEVMKKWPPRNGDRVLL</sequence>
<dbReference type="PANTHER" id="PTHR35370:SF1">
    <property type="entry name" value="TYPE VI SECRETION SYSTEM COMPONENT TSSF1"/>
    <property type="match status" value="1"/>
</dbReference>
<name>C6E3K7_GEOSM</name>
<dbReference type="STRING" id="443144.GM21_1211"/>
<dbReference type="HOGENOM" id="CLU_028593_2_0_7"/>
<dbReference type="PIRSF" id="PIRSF028304">
    <property type="entry name" value="UCP028304"/>
    <property type="match status" value="1"/>
</dbReference>
<dbReference type="InterPro" id="IPR010272">
    <property type="entry name" value="T6SS_TssF"/>
</dbReference>
<dbReference type="OrthoDB" id="9763676at2"/>
<dbReference type="KEGG" id="gem:GM21_1211"/>
<dbReference type="AlphaFoldDB" id="C6E3K7"/>